<evidence type="ECO:0000313" key="2">
    <source>
        <dbReference type="Proteomes" id="UP000835052"/>
    </source>
</evidence>
<accession>A0A8S1HQW5</accession>
<keyword evidence="2" id="KW-1185">Reference proteome</keyword>
<name>A0A8S1HQW5_9PELO</name>
<sequence length="139" mass="16015">MNGSMRAVLRRHPETVEARLLDVILWSCGNDPMALHVSNVHRIQNIIDNLPIVAYHNDFTDTELPEYELPLRVDLRGSTPRRHYVESRNNPYDTITFEVATQIYNGVELRYPNSPLLFTSKVQPMSIESLTVRLKTTPI</sequence>
<comment type="caution">
    <text evidence="1">The sequence shown here is derived from an EMBL/GenBank/DDBJ whole genome shotgun (WGS) entry which is preliminary data.</text>
</comment>
<dbReference type="EMBL" id="CAJGYM010000090">
    <property type="protein sequence ID" value="CAD6197292.1"/>
    <property type="molecule type" value="Genomic_DNA"/>
</dbReference>
<reference evidence="1" key="1">
    <citation type="submission" date="2020-10" db="EMBL/GenBank/DDBJ databases">
        <authorList>
            <person name="Kikuchi T."/>
        </authorList>
    </citation>
    <scope>NUCLEOTIDE SEQUENCE</scope>
    <source>
        <strain evidence="1">NKZ352</strain>
    </source>
</reference>
<dbReference type="AlphaFoldDB" id="A0A8S1HQW5"/>
<evidence type="ECO:0000313" key="1">
    <source>
        <dbReference type="EMBL" id="CAD6197292.1"/>
    </source>
</evidence>
<dbReference type="Proteomes" id="UP000835052">
    <property type="component" value="Unassembled WGS sequence"/>
</dbReference>
<protein>
    <submittedName>
        <fullName evidence="1">Uncharacterized protein</fullName>
    </submittedName>
</protein>
<proteinExistence type="predicted"/>
<gene>
    <name evidence="1" type="ORF">CAUJ_LOCUS13201</name>
</gene>
<organism evidence="1 2">
    <name type="scientific">Caenorhabditis auriculariae</name>
    <dbReference type="NCBI Taxonomy" id="2777116"/>
    <lineage>
        <taxon>Eukaryota</taxon>
        <taxon>Metazoa</taxon>
        <taxon>Ecdysozoa</taxon>
        <taxon>Nematoda</taxon>
        <taxon>Chromadorea</taxon>
        <taxon>Rhabditida</taxon>
        <taxon>Rhabditina</taxon>
        <taxon>Rhabditomorpha</taxon>
        <taxon>Rhabditoidea</taxon>
        <taxon>Rhabditidae</taxon>
        <taxon>Peloderinae</taxon>
        <taxon>Caenorhabditis</taxon>
    </lineage>
</organism>